<dbReference type="HOGENOM" id="CLU_028405_2_0_1"/>
<name>S8FPL3_FOMSC</name>
<evidence type="ECO:0000256" key="8">
    <source>
        <dbReference type="SAM" id="Phobius"/>
    </source>
</evidence>
<dbReference type="GO" id="GO:0006031">
    <property type="term" value="P:chitin biosynthetic process"/>
    <property type="evidence" value="ECO:0007669"/>
    <property type="project" value="TreeGrafter"/>
</dbReference>
<keyword evidence="4 8" id="KW-0812">Transmembrane</keyword>
<keyword evidence="6 8" id="KW-0472">Membrane</keyword>
<evidence type="ECO:0000259" key="9">
    <source>
        <dbReference type="PROSITE" id="PS51998"/>
    </source>
</evidence>
<dbReference type="InterPro" id="IPR029044">
    <property type="entry name" value="Nucleotide-diphossugar_trans"/>
</dbReference>
<protein>
    <recommendedName>
        <fullName evidence="2">chitin synthase</fullName>
        <ecNumber evidence="2">2.4.1.16</ecNumber>
    </recommendedName>
</protein>
<dbReference type="EMBL" id="KE504131">
    <property type="protein sequence ID" value="EPT03186.1"/>
    <property type="molecule type" value="Genomic_DNA"/>
</dbReference>
<dbReference type="Proteomes" id="UP000015241">
    <property type="component" value="Unassembled WGS sequence"/>
</dbReference>
<feature type="domain" description="DEK-C" evidence="9">
    <location>
        <begin position="420"/>
        <end position="475"/>
    </location>
</feature>
<dbReference type="GO" id="GO:0031505">
    <property type="term" value="P:fungal-type cell wall organization"/>
    <property type="evidence" value="ECO:0007669"/>
    <property type="project" value="TreeGrafter"/>
</dbReference>
<dbReference type="GO" id="GO:0071944">
    <property type="term" value="C:cell periphery"/>
    <property type="evidence" value="ECO:0007669"/>
    <property type="project" value="TreeGrafter"/>
</dbReference>
<keyword evidence="3" id="KW-0328">Glycosyltransferase</keyword>
<dbReference type="PANTHER" id="PTHR22914">
    <property type="entry name" value="CHITIN SYNTHASE"/>
    <property type="match status" value="1"/>
</dbReference>
<organism evidence="10 11">
    <name type="scientific">Fomitopsis schrenkii</name>
    <name type="common">Brown rot fungus</name>
    <dbReference type="NCBI Taxonomy" id="2126942"/>
    <lineage>
        <taxon>Eukaryota</taxon>
        <taxon>Fungi</taxon>
        <taxon>Dikarya</taxon>
        <taxon>Basidiomycota</taxon>
        <taxon>Agaricomycotina</taxon>
        <taxon>Agaricomycetes</taxon>
        <taxon>Polyporales</taxon>
        <taxon>Fomitopsis</taxon>
    </lineage>
</organism>
<feature type="transmembrane region" description="Helical" evidence="8">
    <location>
        <begin position="228"/>
        <end position="249"/>
    </location>
</feature>
<dbReference type="SUPFAM" id="SSF109715">
    <property type="entry name" value="DEK C-terminal domain"/>
    <property type="match status" value="1"/>
</dbReference>
<dbReference type="GO" id="GO:0016020">
    <property type="term" value="C:membrane"/>
    <property type="evidence" value="ECO:0007669"/>
    <property type="project" value="UniProtKB-SubCell"/>
</dbReference>
<evidence type="ECO:0000256" key="4">
    <source>
        <dbReference type="ARBA" id="ARBA00022692"/>
    </source>
</evidence>
<dbReference type="PANTHER" id="PTHR22914:SF45">
    <property type="entry name" value="CHITIN SYNTHASE"/>
    <property type="match status" value="1"/>
</dbReference>
<dbReference type="Pfam" id="PF08766">
    <property type="entry name" value="DEK_C"/>
    <property type="match status" value="1"/>
</dbReference>
<dbReference type="AlphaFoldDB" id="S8FPL3"/>
<proteinExistence type="predicted"/>
<feature type="transmembrane region" description="Helical" evidence="8">
    <location>
        <begin position="168"/>
        <end position="191"/>
    </location>
</feature>
<dbReference type="InterPro" id="IPR014876">
    <property type="entry name" value="DEK_C"/>
</dbReference>
<dbReference type="SUPFAM" id="SSF53448">
    <property type="entry name" value="Nucleotide-diphospho-sugar transferases"/>
    <property type="match status" value="1"/>
</dbReference>
<dbReference type="EC" id="2.4.1.16" evidence="2"/>
<feature type="transmembrane region" description="Helical" evidence="8">
    <location>
        <begin position="203"/>
        <end position="222"/>
    </location>
</feature>
<dbReference type="InterPro" id="IPR004835">
    <property type="entry name" value="Chitin_synth"/>
</dbReference>
<comment type="subcellular location">
    <subcellularLocation>
        <location evidence="1">Membrane</location>
        <topology evidence="1">Multi-pass membrane protein</topology>
    </subcellularLocation>
</comment>
<sequence>MVHDKKAIGVCGETELANAKQSLVTMMQVYEYFISHHMAKAFESLFGSVSCLPGCFTLYRLRTPDTHKPLFVSNTIIDSYSENRVDTLHMKNLLHLGEDRYLTTLILRHFPTYKTLFIRDAHAYTVAPDDWKVLLSQRRRWINSTVHNLGELVFLDQLCGFCCFSMRFIVMIDLVSTIIQPVTVAYIIYLIYRAVGDKEDIPVISAIMIAAVYGLQAMVFVLRRKWDMIGWMVFYILAIPMFSFFLPLYSFWRMDDFSWGATRLVLGEAGKKIVVHDEGKFDPRSIPLKSWNDYENELWDKESNHSIGSWVPPTKMMNEGYAESRTASIYGRETVYEPAMSRAYSPAPSQAHMMYPPPGYHSGHNTPTHMSVIGFPAAGVPPTASFYQPTPSRPASNYIGVDIPRTGTPEQGAFFADAHGPTDAELDRAVEDILRDADLATTTKREIRSRLEQRFGMDLSSRKRVVNEAIDRVLLARAG</sequence>
<dbReference type="OrthoDB" id="370884at2759"/>
<dbReference type="GO" id="GO:0030428">
    <property type="term" value="C:cell septum"/>
    <property type="evidence" value="ECO:0007669"/>
    <property type="project" value="TreeGrafter"/>
</dbReference>
<gene>
    <name evidence="10" type="ORF">FOMPIDRAFT_1047178</name>
</gene>
<dbReference type="eggNOG" id="KOG2571">
    <property type="taxonomic scope" value="Eukaryota"/>
</dbReference>
<evidence type="ECO:0000256" key="2">
    <source>
        <dbReference type="ARBA" id="ARBA00012543"/>
    </source>
</evidence>
<reference evidence="10 11" key="1">
    <citation type="journal article" date="2012" name="Science">
        <title>The Paleozoic origin of enzymatic lignin decomposition reconstructed from 31 fungal genomes.</title>
        <authorList>
            <person name="Floudas D."/>
            <person name="Binder M."/>
            <person name="Riley R."/>
            <person name="Barry K."/>
            <person name="Blanchette R.A."/>
            <person name="Henrissat B."/>
            <person name="Martinez A.T."/>
            <person name="Otillar R."/>
            <person name="Spatafora J.W."/>
            <person name="Yadav J.S."/>
            <person name="Aerts A."/>
            <person name="Benoit I."/>
            <person name="Boyd A."/>
            <person name="Carlson A."/>
            <person name="Copeland A."/>
            <person name="Coutinho P.M."/>
            <person name="de Vries R.P."/>
            <person name="Ferreira P."/>
            <person name="Findley K."/>
            <person name="Foster B."/>
            <person name="Gaskell J."/>
            <person name="Glotzer D."/>
            <person name="Gorecki P."/>
            <person name="Heitman J."/>
            <person name="Hesse C."/>
            <person name="Hori C."/>
            <person name="Igarashi K."/>
            <person name="Jurgens J.A."/>
            <person name="Kallen N."/>
            <person name="Kersten P."/>
            <person name="Kohler A."/>
            <person name="Kuees U."/>
            <person name="Kumar T.K.A."/>
            <person name="Kuo A."/>
            <person name="LaButti K."/>
            <person name="Larrondo L.F."/>
            <person name="Lindquist E."/>
            <person name="Ling A."/>
            <person name="Lombard V."/>
            <person name="Lucas S."/>
            <person name="Lundell T."/>
            <person name="Martin R."/>
            <person name="McLaughlin D.J."/>
            <person name="Morgenstern I."/>
            <person name="Morin E."/>
            <person name="Murat C."/>
            <person name="Nagy L.G."/>
            <person name="Nolan M."/>
            <person name="Ohm R.A."/>
            <person name="Patyshakuliyeva A."/>
            <person name="Rokas A."/>
            <person name="Ruiz-Duenas F.J."/>
            <person name="Sabat G."/>
            <person name="Salamov A."/>
            <person name="Samejima M."/>
            <person name="Schmutz J."/>
            <person name="Slot J.C."/>
            <person name="St John F."/>
            <person name="Stenlid J."/>
            <person name="Sun H."/>
            <person name="Sun S."/>
            <person name="Syed K."/>
            <person name="Tsang A."/>
            <person name="Wiebenga A."/>
            <person name="Young D."/>
            <person name="Pisabarro A."/>
            <person name="Eastwood D.C."/>
            <person name="Martin F."/>
            <person name="Cullen D."/>
            <person name="Grigoriev I.V."/>
            <person name="Hibbett D.S."/>
        </authorList>
    </citation>
    <scope>NUCLEOTIDE SEQUENCE</scope>
    <source>
        <strain evidence="11">FP-58527</strain>
    </source>
</reference>
<evidence type="ECO:0000313" key="10">
    <source>
        <dbReference type="EMBL" id="EPT03186.1"/>
    </source>
</evidence>
<dbReference type="STRING" id="743788.S8FPL3"/>
<evidence type="ECO:0000256" key="7">
    <source>
        <dbReference type="ARBA" id="ARBA00048014"/>
    </source>
</evidence>
<dbReference type="PROSITE" id="PS51998">
    <property type="entry name" value="DEK_C"/>
    <property type="match status" value="1"/>
</dbReference>
<dbReference type="Gene3D" id="1.10.10.60">
    <property type="entry name" value="Homeodomain-like"/>
    <property type="match status" value="1"/>
</dbReference>
<accession>S8FPL3</accession>
<evidence type="ECO:0000313" key="11">
    <source>
        <dbReference type="Proteomes" id="UP000015241"/>
    </source>
</evidence>
<evidence type="ECO:0000256" key="5">
    <source>
        <dbReference type="ARBA" id="ARBA00022989"/>
    </source>
</evidence>
<dbReference type="InParanoid" id="S8FPL3"/>
<evidence type="ECO:0000256" key="1">
    <source>
        <dbReference type="ARBA" id="ARBA00004141"/>
    </source>
</evidence>
<keyword evidence="3" id="KW-0808">Transferase</keyword>
<evidence type="ECO:0000256" key="6">
    <source>
        <dbReference type="ARBA" id="ARBA00023136"/>
    </source>
</evidence>
<dbReference type="GO" id="GO:0004100">
    <property type="term" value="F:chitin synthase activity"/>
    <property type="evidence" value="ECO:0007669"/>
    <property type="project" value="UniProtKB-EC"/>
</dbReference>
<comment type="catalytic activity">
    <reaction evidence="7">
        <text>[(1-&gt;4)-N-acetyl-beta-D-glucosaminyl](n) + UDP-N-acetyl-alpha-D-glucosamine = [(1-&gt;4)-N-acetyl-beta-D-glucosaminyl](n+1) + UDP + H(+)</text>
        <dbReference type="Rhea" id="RHEA:16637"/>
        <dbReference type="Rhea" id="RHEA-COMP:9593"/>
        <dbReference type="Rhea" id="RHEA-COMP:9595"/>
        <dbReference type="ChEBI" id="CHEBI:15378"/>
        <dbReference type="ChEBI" id="CHEBI:17029"/>
        <dbReference type="ChEBI" id="CHEBI:57705"/>
        <dbReference type="ChEBI" id="CHEBI:58223"/>
        <dbReference type="EC" id="2.4.1.16"/>
    </reaction>
</comment>
<dbReference type="Pfam" id="PF03142">
    <property type="entry name" value="Chitin_synth_2"/>
    <property type="match status" value="1"/>
</dbReference>
<evidence type="ECO:0000256" key="3">
    <source>
        <dbReference type="ARBA" id="ARBA00022676"/>
    </source>
</evidence>
<keyword evidence="11" id="KW-1185">Reference proteome</keyword>
<keyword evidence="5 8" id="KW-1133">Transmembrane helix</keyword>